<sequence>MRLHVFRFKCTITLMSPAPTCHTVA</sequence>
<protein>
    <submittedName>
        <fullName evidence="1">Uncharacterized protein</fullName>
    </submittedName>
</protein>
<reference evidence="1" key="1">
    <citation type="submission" date="2014-11" db="EMBL/GenBank/DDBJ databases">
        <authorList>
            <person name="Amaro Gonzalez C."/>
        </authorList>
    </citation>
    <scope>NUCLEOTIDE SEQUENCE</scope>
</reference>
<dbReference type="EMBL" id="GBXM01052034">
    <property type="protein sequence ID" value="JAH56543.1"/>
    <property type="molecule type" value="Transcribed_RNA"/>
</dbReference>
<reference evidence="1" key="2">
    <citation type="journal article" date="2015" name="Fish Shellfish Immunol.">
        <title>Early steps in the European eel (Anguilla anguilla)-Vibrio vulnificus interaction in the gills: Role of the RtxA13 toxin.</title>
        <authorList>
            <person name="Callol A."/>
            <person name="Pajuelo D."/>
            <person name="Ebbesson L."/>
            <person name="Teles M."/>
            <person name="MacKenzie S."/>
            <person name="Amaro C."/>
        </authorList>
    </citation>
    <scope>NUCLEOTIDE SEQUENCE</scope>
</reference>
<evidence type="ECO:0000313" key="1">
    <source>
        <dbReference type="EMBL" id="JAH56543.1"/>
    </source>
</evidence>
<dbReference type="AlphaFoldDB" id="A0A0E9TUY4"/>
<accession>A0A0E9TUY4</accession>
<name>A0A0E9TUY4_ANGAN</name>
<proteinExistence type="predicted"/>
<organism evidence="1">
    <name type="scientific">Anguilla anguilla</name>
    <name type="common">European freshwater eel</name>
    <name type="synonym">Muraena anguilla</name>
    <dbReference type="NCBI Taxonomy" id="7936"/>
    <lineage>
        <taxon>Eukaryota</taxon>
        <taxon>Metazoa</taxon>
        <taxon>Chordata</taxon>
        <taxon>Craniata</taxon>
        <taxon>Vertebrata</taxon>
        <taxon>Euteleostomi</taxon>
        <taxon>Actinopterygii</taxon>
        <taxon>Neopterygii</taxon>
        <taxon>Teleostei</taxon>
        <taxon>Anguilliformes</taxon>
        <taxon>Anguillidae</taxon>
        <taxon>Anguilla</taxon>
    </lineage>
</organism>